<dbReference type="GO" id="GO:0005524">
    <property type="term" value="F:ATP binding"/>
    <property type="evidence" value="ECO:0007669"/>
    <property type="project" value="UniProtKB-KW"/>
</dbReference>
<evidence type="ECO:0000256" key="4">
    <source>
        <dbReference type="ARBA" id="ARBA00022741"/>
    </source>
</evidence>
<evidence type="ECO:0000256" key="2">
    <source>
        <dbReference type="ARBA" id="ARBA00007405"/>
    </source>
</evidence>
<dbReference type="EC" id="1.17.4.1" evidence="10"/>
<evidence type="ECO:0000259" key="11">
    <source>
        <dbReference type="Pfam" id="PF00317"/>
    </source>
</evidence>
<dbReference type="InterPro" id="IPR000788">
    <property type="entry name" value="RNR_lg_C"/>
</dbReference>
<dbReference type="Pfam" id="PF02867">
    <property type="entry name" value="Ribonuc_red_lgC"/>
    <property type="match status" value="1"/>
</dbReference>
<evidence type="ECO:0000256" key="5">
    <source>
        <dbReference type="ARBA" id="ARBA00022840"/>
    </source>
</evidence>
<keyword evidence="8 10" id="KW-0170">Cobalt</keyword>
<evidence type="ECO:0000313" key="14">
    <source>
        <dbReference type="Proteomes" id="UP000186940"/>
    </source>
</evidence>
<keyword evidence="6 10" id="KW-0560">Oxidoreductase</keyword>
<evidence type="ECO:0000256" key="3">
    <source>
        <dbReference type="ARBA" id="ARBA00022628"/>
    </source>
</evidence>
<dbReference type="SUPFAM" id="SSF51998">
    <property type="entry name" value="PFL-like glycyl radical enzymes"/>
    <property type="match status" value="1"/>
</dbReference>
<comment type="function">
    <text evidence="10">Catalyzes the reduction of ribonucleotides to deoxyribonucleotides. May function to provide a pool of deoxyribonucleotide precursors for DNA repair during oxygen limitation and/or for immediate growth after restoration of oxygen.</text>
</comment>
<dbReference type="InterPro" id="IPR013344">
    <property type="entry name" value="RNR_NrdJ/NrdZ"/>
</dbReference>
<dbReference type="GO" id="GO:0071897">
    <property type="term" value="P:DNA biosynthetic process"/>
    <property type="evidence" value="ECO:0007669"/>
    <property type="project" value="UniProtKB-KW"/>
</dbReference>
<dbReference type="EMBL" id="LYOS01000002">
    <property type="protein sequence ID" value="OFV68221.1"/>
    <property type="molecule type" value="Genomic_DNA"/>
</dbReference>
<organism evidence="13 14">
    <name type="scientific">Candidatus Syntropharchaeum caldarium</name>
    <dbReference type="NCBI Taxonomy" id="1838285"/>
    <lineage>
        <taxon>Archaea</taxon>
        <taxon>Methanobacteriati</taxon>
        <taxon>Methanobacteriota</taxon>
        <taxon>Stenosarchaea group</taxon>
        <taxon>Methanomicrobia</taxon>
        <taxon>Methanosarcinales</taxon>
        <taxon>ANME-2 cluster</taxon>
        <taxon>Candidatus Syntropharchaeum</taxon>
    </lineage>
</organism>
<dbReference type="GO" id="GO:0009263">
    <property type="term" value="P:deoxyribonucleotide biosynthetic process"/>
    <property type="evidence" value="ECO:0007669"/>
    <property type="project" value="InterPro"/>
</dbReference>
<evidence type="ECO:0000256" key="8">
    <source>
        <dbReference type="ARBA" id="ARBA00023285"/>
    </source>
</evidence>
<dbReference type="PATRIC" id="fig|1838285.3.peg.870"/>
<keyword evidence="10" id="KW-0237">DNA synthesis</keyword>
<comment type="catalytic activity">
    <reaction evidence="9 10">
        <text>a 2'-deoxyribonucleoside 5'-diphosphate + [thioredoxin]-disulfide + H2O = a ribonucleoside 5'-diphosphate + [thioredoxin]-dithiol</text>
        <dbReference type="Rhea" id="RHEA:23252"/>
        <dbReference type="Rhea" id="RHEA-COMP:10698"/>
        <dbReference type="Rhea" id="RHEA-COMP:10700"/>
        <dbReference type="ChEBI" id="CHEBI:15377"/>
        <dbReference type="ChEBI" id="CHEBI:29950"/>
        <dbReference type="ChEBI" id="CHEBI:50058"/>
        <dbReference type="ChEBI" id="CHEBI:57930"/>
        <dbReference type="ChEBI" id="CHEBI:73316"/>
        <dbReference type="EC" id="1.17.4.1"/>
    </reaction>
</comment>
<keyword evidence="7" id="KW-1015">Disulfide bond</keyword>
<dbReference type="Gene3D" id="3.20.70.20">
    <property type="match status" value="1"/>
</dbReference>
<feature type="domain" description="Ribonucleotide reductase large subunit N-terminal" evidence="11">
    <location>
        <begin position="15"/>
        <end position="93"/>
    </location>
</feature>
<comment type="cofactor">
    <cofactor evidence="1 10">
        <name>adenosylcob(III)alamin</name>
        <dbReference type="ChEBI" id="CHEBI:18408"/>
    </cofactor>
</comment>
<comment type="caution">
    <text evidence="13">The sequence shown here is derived from an EMBL/GenBank/DDBJ whole genome shotgun (WGS) entry which is preliminary data.</text>
</comment>
<dbReference type="CDD" id="cd02888">
    <property type="entry name" value="RNR_II_dimer"/>
    <property type="match status" value="1"/>
</dbReference>
<accession>A0A1F2PBZ7</accession>
<keyword evidence="4 10" id="KW-0547">Nucleotide-binding</keyword>
<sequence length="584" mass="64453">MGVKNFPDPDHAPALSENAITLLERRYLLKNARGEVTETPDEMFRRVAHCVASADLIYGDDAASAEQEFYHIMRNLYFLPNSPTLMNAGTDLGQLSACFVLPIFDSLSSIFDSLKYMALIQQSGGGTGFSFSKLRPEGDIVRSTKGVASGPVSFMSIFDVATEVIKQGGRRRGANIGILDVTHPDIMKFVRAKKQKDAFQNFNISVAVTDSFMHAASSGESYQLINPRTGEAAGEMDAGDLFDLIVSMAWEGGEPGILFIDEINRNNPTPQLGMIEATNPCAEQPLLPYESCNLGSINLARMMTNDGEIDWDRLASTVRTAVHFLDNVIDVNRYPLPQIEAITRANRKIGLGVMGFAELLFRLRIPYNSEEGVEVAERVMSFISREARKKSQNIAESRGSFKNFEGSLWDLKGYTAMRNATLTTIAPTGSISIIAGTTSGIEPLFAISFVHNVIDGTRLVEINSVFEEVARRRGFYSHELMQKILRTGSISEIAEIPDDVKDVFQIAMDISPDWHVKMQAAFQRYVDNGVSKTVNLPPDATIESVREVFLLAFRLKCKGITVYRYKSRGEGVLTPGCSGVICNE</sequence>
<dbReference type="AlphaFoldDB" id="A0A1F2PBZ7"/>
<dbReference type="Proteomes" id="UP000186940">
    <property type="component" value="Unassembled WGS sequence"/>
</dbReference>
<evidence type="ECO:0000259" key="12">
    <source>
        <dbReference type="Pfam" id="PF02867"/>
    </source>
</evidence>
<evidence type="ECO:0000256" key="9">
    <source>
        <dbReference type="ARBA" id="ARBA00047754"/>
    </source>
</evidence>
<name>A0A1F2PBZ7_9EURY</name>
<keyword evidence="5" id="KW-0067">ATP-binding</keyword>
<evidence type="ECO:0000256" key="7">
    <source>
        <dbReference type="ARBA" id="ARBA00023157"/>
    </source>
</evidence>
<dbReference type="PANTHER" id="PTHR43371:SF1">
    <property type="entry name" value="RIBONUCLEOSIDE-DIPHOSPHATE REDUCTASE"/>
    <property type="match status" value="1"/>
</dbReference>
<evidence type="ECO:0000313" key="13">
    <source>
        <dbReference type="EMBL" id="OFV68221.1"/>
    </source>
</evidence>
<dbReference type="GO" id="GO:0004748">
    <property type="term" value="F:ribonucleoside-diphosphate reductase activity, thioredoxin disulfide as acceptor"/>
    <property type="evidence" value="ECO:0007669"/>
    <property type="project" value="UniProtKB-EC"/>
</dbReference>
<comment type="similarity">
    <text evidence="2 10">Belongs to the ribonucleoside diphosphate reductase class-2 family.</text>
</comment>
<proteinExistence type="inferred from homology"/>
<dbReference type="SUPFAM" id="SSF48168">
    <property type="entry name" value="R1 subunit of ribonucleotide reductase, N-terminal domain"/>
    <property type="match status" value="1"/>
</dbReference>
<dbReference type="InterPro" id="IPR013509">
    <property type="entry name" value="RNR_lsu_N"/>
</dbReference>
<dbReference type="UniPathway" id="UPA00326"/>
<dbReference type="NCBIfam" id="TIGR02504">
    <property type="entry name" value="NrdJ_Z"/>
    <property type="match status" value="1"/>
</dbReference>
<dbReference type="FunFam" id="3.20.70.20:FF:000018">
    <property type="entry name" value="Vitamin B12-dependent ribonucleotide reductase"/>
    <property type="match status" value="1"/>
</dbReference>
<dbReference type="PANTHER" id="PTHR43371">
    <property type="entry name" value="VITAMIN B12-DEPENDENT RIBONUCLEOTIDE REDUCTASE"/>
    <property type="match status" value="1"/>
</dbReference>
<keyword evidence="14" id="KW-1185">Reference proteome</keyword>
<evidence type="ECO:0000256" key="10">
    <source>
        <dbReference type="RuleBase" id="RU364064"/>
    </source>
</evidence>
<dbReference type="GO" id="GO:0031419">
    <property type="term" value="F:cobalamin binding"/>
    <property type="evidence" value="ECO:0007669"/>
    <property type="project" value="UniProtKB-KW"/>
</dbReference>
<dbReference type="Pfam" id="PF00317">
    <property type="entry name" value="Ribonuc_red_lgN"/>
    <property type="match status" value="1"/>
</dbReference>
<keyword evidence="3 10" id="KW-0846">Cobalamin</keyword>
<reference evidence="13" key="1">
    <citation type="submission" date="2016-05" db="EMBL/GenBank/DDBJ databases">
        <title>Microbial consortia oxidize butane by reversing methanogenesis.</title>
        <authorList>
            <person name="Laso-Perez R."/>
            <person name="Richter M."/>
            <person name="Wegener G."/>
            <person name="Musat F."/>
        </authorList>
    </citation>
    <scope>NUCLEOTIDE SEQUENCE [LARGE SCALE GENOMIC DNA]</scope>
    <source>
        <strain evidence="13">BOX2</strain>
    </source>
</reference>
<evidence type="ECO:0000256" key="6">
    <source>
        <dbReference type="ARBA" id="ARBA00023002"/>
    </source>
</evidence>
<gene>
    <name evidence="13" type="ORF">SCAL_000861</name>
</gene>
<dbReference type="InterPro" id="IPR050862">
    <property type="entry name" value="RdRp_reductase_class-2"/>
</dbReference>
<dbReference type="STRING" id="1838285.SCAL_000861"/>
<feature type="domain" description="Ribonucleotide reductase large subunit C-terminal" evidence="12">
    <location>
        <begin position="96"/>
        <end position="563"/>
    </location>
</feature>
<dbReference type="InterPro" id="IPR008926">
    <property type="entry name" value="RNR_R1-su_N"/>
</dbReference>
<protein>
    <recommendedName>
        <fullName evidence="10">Vitamin B12-dependent ribonucleotide reductase</fullName>
        <ecNumber evidence="10">1.17.4.1</ecNumber>
    </recommendedName>
</protein>
<dbReference type="PRINTS" id="PR01183">
    <property type="entry name" value="RIBORDTASEM1"/>
</dbReference>
<evidence type="ECO:0000256" key="1">
    <source>
        <dbReference type="ARBA" id="ARBA00001922"/>
    </source>
</evidence>